<dbReference type="InterPro" id="IPR036465">
    <property type="entry name" value="vWFA_dom_sf"/>
</dbReference>
<evidence type="ECO:0008006" key="3">
    <source>
        <dbReference type="Google" id="ProtNLM"/>
    </source>
</evidence>
<sequence length="64" mass="6925">NPRGYIDGVASVSKGLAVAIDSLREVPLGYSREILLLYNSTSTHDPNPQDILSLRRGLDSVDAK</sequence>
<reference evidence="1 2" key="1">
    <citation type="journal article" date="2023" name="Commun. Biol.">
        <title>Genome analysis of Parmales, the sister group of diatoms, reveals the evolutionary specialization of diatoms from phago-mixotrophs to photoautotrophs.</title>
        <authorList>
            <person name="Ban H."/>
            <person name="Sato S."/>
            <person name="Yoshikawa S."/>
            <person name="Yamada K."/>
            <person name="Nakamura Y."/>
            <person name="Ichinomiya M."/>
            <person name="Sato N."/>
            <person name="Blanc-Mathieu R."/>
            <person name="Endo H."/>
            <person name="Kuwata A."/>
            <person name="Ogata H."/>
        </authorList>
    </citation>
    <scope>NUCLEOTIDE SEQUENCE [LARGE SCALE GENOMIC DNA]</scope>
</reference>
<comment type="caution">
    <text evidence="1">The sequence shown here is derived from an EMBL/GenBank/DDBJ whole genome shotgun (WGS) entry which is preliminary data.</text>
</comment>
<dbReference type="EMBL" id="BRYB01004236">
    <property type="protein sequence ID" value="GMI27794.1"/>
    <property type="molecule type" value="Genomic_DNA"/>
</dbReference>
<accession>A0ABQ6MKX0</accession>
<dbReference type="Gene3D" id="3.40.50.410">
    <property type="entry name" value="von Willebrand factor, type A domain"/>
    <property type="match status" value="1"/>
</dbReference>
<proteinExistence type="predicted"/>
<evidence type="ECO:0000313" key="2">
    <source>
        <dbReference type="Proteomes" id="UP001165060"/>
    </source>
</evidence>
<keyword evidence="2" id="KW-1185">Reference proteome</keyword>
<feature type="non-terminal residue" evidence="1">
    <location>
        <position position="64"/>
    </location>
</feature>
<organism evidence="1 2">
    <name type="scientific">Tetraparma gracilis</name>
    <dbReference type="NCBI Taxonomy" id="2962635"/>
    <lineage>
        <taxon>Eukaryota</taxon>
        <taxon>Sar</taxon>
        <taxon>Stramenopiles</taxon>
        <taxon>Ochrophyta</taxon>
        <taxon>Bolidophyceae</taxon>
        <taxon>Parmales</taxon>
        <taxon>Triparmaceae</taxon>
        <taxon>Tetraparma</taxon>
    </lineage>
</organism>
<feature type="non-terminal residue" evidence="1">
    <location>
        <position position="1"/>
    </location>
</feature>
<name>A0ABQ6MKX0_9STRA</name>
<dbReference type="Proteomes" id="UP001165060">
    <property type="component" value="Unassembled WGS sequence"/>
</dbReference>
<protein>
    <recommendedName>
        <fullName evidence="3">Interphotoreceptor retinoid-binding protein</fullName>
    </recommendedName>
</protein>
<evidence type="ECO:0000313" key="1">
    <source>
        <dbReference type="EMBL" id="GMI27794.1"/>
    </source>
</evidence>
<gene>
    <name evidence="1" type="ORF">TeGR_g10583</name>
</gene>